<dbReference type="InterPro" id="IPR036990">
    <property type="entry name" value="M14A-like_propep"/>
</dbReference>
<accession>A0A1I7Y8M5</accession>
<evidence type="ECO:0000256" key="3">
    <source>
        <dbReference type="ARBA" id="ARBA00022645"/>
    </source>
</evidence>
<evidence type="ECO:0000313" key="14">
    <source>
        <dbReference type="Proteomes" id="UP000095287"/>
    </source>
</evidence>
<comment type="similarity">
    <text evidence="2">Belongs to the peptidase M14 family.</text>
</comment>
<dbReference type="WBParaSite" id="L893_g13755.t1">
    <property type="protein sequence ID" value="L893_g13755.t1"/>
    <property type="gene ID" value="L893_g13755"/>
</dbReference>
<dbReference type="FunFam" id="3.30.70.340:FF:000002">
    <property type="entry name" value="Carboxypeptidase A"/>
    <property type="match status" value="1"/>
</dbReference>
<feature type="domain" description="Carboxypeptidase activation peptide" evidence="13">
    <location>
        <begin position="28"/>
        <end position="97"/>
    </location>
</feature>
<evidence type="ECO:0000256" key="1">
    <source>
        <dbReference type="ARBA" id="ARBA00001947"/>
    </source>
</evidence>
<keyword evidence="7" id="KW-0378">Hydrolase</keyword>
<evidence type="ECO:0000256" key="12">
    <source>
        <dbReference type="SAM" id="SignalP"/>
    </source>
</evidence>
<evidence type="ECO:0000256" key="11">
    <source>
        <dbReference type="ARBA" id="ARBA00069039"/>
    </source>
</evidence>
<evidence type="ECO:0000256" key="9">
    <source>
        <dbReference type="ARBA" id="ARBA00023049"/>
    </source>
</evidence>
<dbReference type="GO" id="GO:0004180">
    <property type="term" value="F:carboxypeptidase activity"/>
    <property type="evidence" value="ECO:0007669"/>
    <property type="project" value="UniProtKB-KW"/>
</dbReference>
<keyword evidence="5" id="KW-0479">Metal-binding</keyword>
<dbReference type="InterPro" id="IPR003146">
    <property type="entry name" value="M14A_act_pep"/>
</dbReference>
<keyword evidence="3" id="KW-0121">Carboxypeptidase</keyword>
<evidence type="ECO:0000256" key="5">
    <source>
        <dbReference type="ARBA" id="ARBA00022723"/>
    </source>
</evidence>
<reference evidence="15" key="1">
    <citation type="submission" date="2016-11" db="UniProtKB">
        <authorList>
            <consortium name="WormBaseParasite"/>
        </authorList>
    </citation>
    <scope>IDENTIFICATION</scope>
</reference>
<keyword evidence="6 12" id="KW-0732">Signal</keyword>
<comment type="cofactor">
    <cofactor evidence="1">
        <name>Zn(2+)</name>
        <dbReference type="ChEBI" id="CHEBI:29105"/>
    </cofactor>
</comment>
<feature type="signal peptide" evidence="12">
    <location>
        <begin position="1"/>
        <end position="18"/>
    </location>
</feature>
<evidence type="ECO:0000256" key="10">
    <source>
        <dbReference type="ARBA" id="ARBA00023157"/>
    </source>
</evidence>
<keyword evidence="8" id="KW-0862">Zinc</keyword>
<dbReference type="AlphaFoldDB" id="A0A1I7Y8M5"/>
<proteinExistence type="inferred from homology"/>
<evidence type="ECO:0000259" key="13">
    <source>
        <dbReference type="Pfam" id="PF02244"/>
    </source>
</evidence>
<keyword evidence="10" id="KW-1015">Disulfide bond</keyword>
<keyword evidence="9" id="KW-0482">Metalloprotease</keyword>
<dbReference type="GO" id="GO:0046872">
    <property type="term" value="F:metal ion binding"/>
    <property type="evidence" value="ECO:0007669"/>
    <property type="project" value="UniProtKB-KW"/>
</dbReference>
<sequence>MRIIVLVLLIGYLRGCNAKDFEGHKVLSVKTSSDEHLKALSEIRSIKGLGTLDFWTEPRRNKGIVDIRVTPEQEDRLYGFLKDHGMEHTVKIQNLQK</sequence>
<evidence type="ECO:0000256" key="6">
    <source>
        <dbReference type="ARBA" id="ARBA00022729"/>
    </source>
</evidence>
<keyword evidence="4" id="KW-0645">Protease</keyword>
<evidence type="ECO:0000256" key="2">
    <source>
        <dbReference type="ARBA" id="ARBA00005988"/>
    </source>
</evidence>
<name>A0A1I7Y8M5_9BILA</name>
<dbReference type="SUPFAM" id="SSF54897">
    <property type="entry name" value="Protease propeptides/inhibitors"/>
    <property type="match status" value="1"/>
</dbReference>
<evidence type="ECO:0000256" key="8">
    <source>
        <dbReference type="ARBA" id="ARBA00022833"/>
    </source>
</evidence>
<protein>
    <recommendedName>
        <fullName evidence="11">Zinc carboxypeptidase A 1</fullName>
    </recommendedName>
</protein>
<keyword evidence="14" id="KW-1185">Reference proteome</keyword>
<feature type="chain" id="PRO_5009311830" description="Zinc carboxypeptidase A 1" evidence="12">
    <location>
        <begin position="19"/>
        <end position="97"/>
    </location>
</feature>
<evidence type="ECO:0000256" key="7">
    <source>
        <dbReference type="ARBA" id="ARBA00022801"/>
    </source>
</evidence>
<dbReference type="Gene3D" id="3.30.70.340">
    <property type="entry name" value="Metallocarboxypeptidase-like"/>
    <property type="match status" value="1"/>
</dbReference>
<evidence type="ECO:0000256" key="4">
    <source>
        <dbReference type="ARBA" id="ARBA00022670"/>
    </source>
</evidence>
<dbReference type="Pfam" id="PF02244">
    <property type="entry name" value="Propep_M14"/>
    <property type="match status" value="1"/>
</dbReference>
<organism evidence="14 15">
    <name type="scientific">Steinernema glaseri</name>
    <dbReference type="NCBI Taxonomy" id="37863"/>
    <lineage>
        <taxon>Eukaryota</taxon>
        <taxon>Metazoa</taxon>
        <taxon>Ecdysozoa</taxon>
        <taxon>Nematoda</taxon>
        <taxon>Chromadorea</taxon>
        <taxon>Rhabditida</taxon>
        <taxon>Tylenchina</taxon>
        <taxon>Panagrolaimomorpha</taxon>
        <taxon>Strongyloidoidea</taxon>
        <taxon>Steinernematidae</taxon>
        <taxon>Steinernema</taxon>
    </lineage>
</organism>
<dbReference type="GO" id="GO:0006508">
    <property type="term" value="P:proteolysis"/>
    <property type="evidence" value="ECO:0007669"/>
    <property type="project" value="UniProtKB-KW"/>
</dbReference>
<dbReference type="Proteomes" id="UP000095287">
    <property type="component" value="Unplaced"/>
</dbReference>
<dbReference type="GO" id="GO:0008237">
    <property type="term" value="F:metallopeptidase activity"/>
    <property type="evidence" value="ECO:0007669"/>
    <property type="project" value="UniProtKB-KW"/>
</dbReference>
<evidence type="ECO:0000313" key="15">
    <source>
        <dbReference type="WBParaSite" id="L893_g13755.t1"/>
    </source>
</evidence>